<keyword evidence="6" id="KW-1185">Reference proteome</keyword>
<gene>
    <name evidence="5" type="ORF">ACFY35_00185</name>
</gene>
<evidence type="ECO:0000313" key="5">
    <source>
        <dbReference type="EMBL" id="MFF5287821.1"/>
    </source>
</evidence>
<accession>A0ABW6W6J3</accession>
<keyword evidence="3" id="KW-0456">Lyase</keyword>
<evidence type="ECO:0000256" key="4">
    <source>
        <dbReference type="RuleBase" id="RU003707"/>
    </source>
</evidence>
<sequence length="253" mass="26725">MPDVELLDHGPVAEIRLNRVAARNALSTQLAADLVRATAAVQEKRAVVLSSAAPTVFCVGADLKERDRMTDAEFMAQRLVFRRAFGSLVGLPVPLVAAVHGHALGGGFELALSCDLIVADETAVVGLPEVRVGIVPGGGGTQLLPRRVGYGLAADLILTGRHVPAAEAARLGLIDRLVPAGTDRDAAIELATQIAANSPVAVANARNAIRRGLDVDLAAGLDIEDSAWRATVFSDDRREGVRAFVERRRPTWP</sequence>
<dbReference type="PROSITE" id="PS00166">
    <property type="entry name" value="ENOYL_COA_HYDRATASE"/>
    <property type="match status" value="1"/>
</dbReference>
<evidence type="ECO:0000313" key="6">
    <source>
        <dbReference type="Proteomes" id="UP001602245"/>
    </source>
</evidence>
<dbReference type="SUPFAM" id="SSF52096">
    <property type="entry name" value="ClpP/crotonase"/>
    <property type="match status" value="1"/>
</dbReference>
<evidence type="ECO:0000256" key="3">
    <source>
        <dbReference type="ARBA" id="ARBA00023239"/>
    </source>
</evidence>
<reference evidence="5 6" key="1">
    <citation type="submission" date="2024-10" db="EMBL/GenBank/DDBJ databases">
        <title>The Natural Products Discovery Center: Release of the First 8490 Sequenced Strains for Exploring Actinobacteria Biosynthetic Diversity.</title>
        <authorList>
            <person name="Kalkreuter E."/>
            <person name="Kautsar S.A."/>
            <person name="Yang D."/>
            <person name="Bader C.D."/>
            <person name="Teijaro C.N."/>
            <person name="Fluegel L."/>
            <person name="Davis C.M."/>
            <person name="Simpson J.R."/>
            <person name="Lauterbach L."/>
            <person name="Steele A.D."/>
            <person name="Gui C."/>
            <person name="Meng S."/>
            <person name="Li G."/>
            <person name="Viehrig K."/>
            <person name="Ye F."/>
            <person name="Su P."/>
            <person name="Kiefer A.F."/>
            <person name="Nichols A."/>
            <person name="Cepeda A.J."/>
            <person name="Yan W."/>
            <person name="Fan B."/>
            <person name="Jiang Y."/>
            <person name="Adhikari A."/>
            <person name="Zheng C.-J."/>
            <person name="Schuster L."/>
            <person name="Cowan T.M."/>
            <person name="Smanski M.J."/>
            <person name="Chevrette M.G."/>
            <person name="De Carvalho L.P.S."/>
            <person name="Shen B."/>
        </authorList>
    </citation>
    <scope>NUCLEOTIDE SEQUENCE [LARGE SCALE GENOMIC DNA]</scope>
    <source>
        <strain evidence="5 6">NPDC000087</strain>
    </source>
</reference>
<dbReference type="EMBL" id="JBIAZU010000001">
    <property type="protein sequence ID" value="MFF5287821.1"/>
    <property type="molecule type" value="Genomic_DNA"/>
</dbReference>
<comment type="similarity">
    <text evidence="1 4">Belongs to the enoyl-CoA hydratase/isomerase family.</text>
</comment>
<dbReference type="PANTHER" id="PTHR11941">
    <property type="entry name" value="ENOYL-COA HYDRATASE-RELATED"/>
    <property type="match status" value="1"/>
</dbReference>
<organism evidence="5 6">
    <name type="scientific">Paractinoplanes globisporus</name>
    <dbReference type="NCBI Taxonomy" id="113565"/>
    <lineage>
        <taxon>Bacteria</taxon>
        <taxon>Bacillati</taxon>
        <taxon>Actinomycetota</taxon>
        <taxon>Actinomycetes</taxon>
        <taxon>Micromonosporales</taxon>
        <taxon>Micromonosporaceae</taxon>
        <taxon>Paractinoplanes</taxon>
    </lineage>
</organism>
<dbReference type="RefSeq" id="WP_020515541.1">
    <property type="nucleotide sequence ID" value="NZ_JBIAZU010000001.1"/>
</dbReference>
<dbReference type="PANTHER" id="PTHR11941:SF169">
    <property type="entry name" value="(7AS)-7A-METHYL-1,5-DIOXO-2,3,5,6,7,7A-HEXAHYDRO-1H-INDENE-CARBOXYL-COA HYDROLASE"/>
    <property type="match status" value="1"/>
</dbReference>
<protein>
    <submittedName>
        <fullName evidence="5">Enoyl-CoA hydratase/isomerase family protein</fullName>
    </submittedName>
</protein>
<proteinExistence type="inferred from homology"/>
<evidence type="ECO:0000256" key="2">
    <source>
        <dbReference type="ARBA" id="ARBA00023098"/>
    </source>
</evidence>
<name>A0ABW6W6J3_9ACTN</name>
<dbReference type="InterPro" id="IPR029045">
    <property type="entry name" value="ClpP/crotonase-like_dom_sf"/>
</dbReference>
<dbReference type="InterPro" id="IPR001753">
    <property type="entry name" value="Enoyl-CoA_hydra/iso"/>
</dbReference>
<dbReference type="InterPro" id="IPR014748">
    <property type="entry name" value="Enoyl-CoA_hydra_C"/>
</dbReference>
<comment type="caution">
    <text evidence="5">The sequence shown here is derived from an EMBL/GenBank/DDBJ whole genome shotgun (WGS) entry which is preliminary data.</text>
</comment>
<dbReference type="Proteomes" id="UP001602245">
    <property type="component" value="Unassembled WGS sequence"/>
</dbReference>
<dbReference type="Gene3D" id="1.10.12.10">
    <property type="entry name" value="Lyase 2-enoyl-coa Hydratase, Chain A, domain 2"/>
    <property type="match status" value="1"/>
</dbReference>
<keyword evidence="2" id="KW-0443">Lipid metabolism</keyword>
<dbReference type="Pfam" id="PF00378">
    <property type="entry name" value="ECH_1"/>
    <property type="match status" value="1"/>
</dbReference>
<dbReference type="CDD" id="cd06558">
    <property type="entry name" value="crotonase-like"/>
    <property type="match status" value="1"/>
</dbReference>
<dbReference type="Gene3D" id="3.90.226.10">
    <property type="entry name" value="2-enoyl-CoA Hydratase, Chain A, domain 1"/>
    <property type="match status" value="1"/>
</dbReference>
<dbReference type="InterPro" id="IPR018376">
    <property type="entry name" value="Enoyl-CoA_hyd/isom_CS"/>
</dbReference>
<evidence type="ECO:0000256" key="1">
    <source>
        <dbReference type="ARBA" id="ARBA00005254"/>
    </source>
</evidence>